<proteinExistence type="predicted"/>
<keyword evidence="1" id="KW-0472">Membrane</keyword>
<evidence type="ECO:0000313" key="2">
    <source>
        <dbReference type="EMBL" id="GIJ47075.1"/>
    </source>
</evidence>
<dbReference type="EMBL" id="BOPF01000013">
    <property type="protein sequence ID" value="GIJ47075.1"/>
    <property type="molecule type" value="Genomic_DNA"/>
</dbReference>
<gene>
    <name evidence="2" type="ORF">Val02_39610</name>
</gene>
<accession>A0A8J3YNG1</accession>
<keyword evidence="3" id="KW-1185">Reference proteome</keyword>
<keyword evidence="1" id="KW-0812">Transmembrane</keyword>
<comment type="caution">
    <text evidence="2">The sequence shown here is derived from an EMBL/GenBank/DDBJ whole genome shotgun (WGS) entry which is preliminary data.</text>
</comment>
<keyword evidence="1" id="KW-1133">Transmembrane helix</keyword>
<dbReference type="RefSeq" id="WP_203900590.1">
    <property type="nucleotide sequence ID" value="NZ_BOPF01000013.1"/>
</dbReference>
<sequence>MTPYSATNVADGHAQVGIQAETVHGDIYYQLASDASPEERFRVGVRYLDARMPTKARELIEEAVSQGHDTDEVQFHRLLALLSGRTVHQLEDNDLAALLSMCEGIGALKGSGTWAVALRVVVRLLDASDESDADDALKGLDRLPAEQRNKILDHLGVLLDGTAEDQMWYRSALRASEGRMSNDRADRIWMFFHPAPAPPRVRRPRPEAVSIADRFILIVSAAALVFALGGVGWLNLRAGGFVSDIVFVLGVAGFGVFVRAGAEHNFRQLRVQAKDRAYAISRAWRPPPVQDGFTRRVDRSFDRYFNRYVPNGADRAMWLAQTAGIRWNLRDEVVEVYREARISADRVDWLIRHLVSEVRRGWENGTLLAHRDQLRTPPRTRAERTAGLVVAWVAAVWVGAVTAWNAPLGGTLVVSVAVIAAIVGVGAFFRTAAERWRAEADAVEATQELAARTAAFDRWAEKLSRKPSDAEMAFWLDCDRRILVNDAMTHYRLSPSQVIAHAFIEAPGKSYKRARVARGPWRYSRYAMLLFLLTRDGVRQVNIDLDFLGGVSRGTQRLNYRFDAVAAVRIDGLQTPQQTFELTLVNGEPIKWRVTESSLENALPGEDARELSEVALDASGLVNTLNVLEGIAAEGKHWIVNQRDRAHDRLAGITAVARNLTTDE</sequence>
<dbReference type="Proteomes" id="UP000619260">
    <property type="component" value="Unassembled WGS sequence"/>
</dbReference>
<feature type="transmembrane region" description="Helical" evidence="1">
    <location>
        <begin position="410"/>
        <end position="429"/>
    </location>
</feature>
<evidence type="ECO:0000256" key="1">
    <source>
        <dbReference type="SAM" id="Phobius"/>
    </source>
</evidence>
<protein>
    <submittedName>
        <fullName evidence="2">Uncharacterized protein</fullName>
    </submittedName>
</protein>
<dbReference type="AlphaFoldDB" id="A0A8J3YNG1"/>
<feature type="transmembrane region" description="Helical" evidence="1">
    <location>
        <begin position="215"/>
        <end position="234"/>
    </location>
</feature>
<organism evidence="2 3">
    <name type="scientific">Virgisporangium aliadipatigenens</name>
    <dbReference type="NCBI Taxonomy" id="741659"/>
    <lineage>
        <taxon>Bacteria</taxon>
        <taxon>Bacillati</taxon>
        <taxon>Actinomycetota</taxon>
        <taxon>Actinomycetes</taxon>
        <taxon>Micromonosporales</taxon>
        <taxon>Micromonosporaceae</taxon>
        <taxon>Virgisporangium</taxon>
    </lineage>
</organism>
<feature type="transmembrane region" description="Helical" evidence="1">
    <location>
        <begin position="385"/>
        <end position="404"/>
    </location>
</feature>
<evidence type="ECO:0000313" key="3">
    <source>
        <dbReference type="Proteomes" id="UP000619260"/>
    </source>
</evidence>
<feature type="transmembrane region" description="Helical" evidence="1">
    <location>
        <begin position="240"/>
        <end position="260"/>
    </location>
</feature>
<reference evidence="2" key="1">
    <citation type="submission" date="2021-01" db="EMBL/GenBank/DDBJ databases">
        <title>Whole genome shotgun sequence of Virgisporangium aliadipatigenens NBRC 105644.</title>
        <authorList>
            <person name="Komaki H."/>
            <person name="Tamura T."/>
        </authorList>
    </citation>
    <scope>NUCLEOTIDE SEQUENCE</scope>
    <source>
        <strain evidence="2">NBRC 105644</strain>
    </source>
</reference>
<name>A0A8J3YNG1_9ACTN</name>